<evidence type="ECO:0000313" key="2">
    <source>
        <dbReference type="EMBL" id="BCK55227.1"/>
    </source>
</evidence>
<feature type="transmembrane region" description="Helical" evidence="1">
    <location>
        <begin position="87"/>
        <end position="107"/>
    </location>
</feature>
<dbReference type="RefSeq" id="WP_187688376.1">
    <property type="nucleotide sequence ID" value="NZ_AP023396.1"/>
</dbReference>
<reference evidence="2 3" key="1">
    <citation type="submission" date="2020-08" db="EMBL/GenBank/DDBJ databases">
        <title>Genome Sequencing of Nocardia wallacei strain FMUON74 and assembly.</title>
        <authorList>
            <person name="Toyokawa M."/>
            <person name="Uesaka K."/>
        </authorList>
    </citation>
    <scope>NUCLEOTIDE SEQUENCE [LARGE SCALE GENOMIC DNA]</scope>
    <source>
        <strain evidence="2 3">FMUON74</strain>
    </source>
</reference>
<keyword evidence="1" id="KW-1133">Transmembrane helix</keyword>
<dbReference type="GeneID" id="80347548"/>
<dbReference type="Proteomes" id="UP000516173">
    <property type="component" value="Chromosome"/>
</dbReference>
<organism evidence="2 3">
    <name type="scientific">Nocardia wallacei</name>
    <dbReference type="NCBI Taxonomy" id="480035"/>
    <lineage>
        <taxon>Bacteria</taxon>
        <taxon>Bacillati</taxon>
        <taxon>Actinomycetota</taxon>
        <taxon>Actinomycetes</taxon>
        <taxon>Mycobacteriales</taxon>
        <taxon>Nocardiaceae</taxon>
        <taxon>Nocardia</taxon>
    </lineage>
</organism>
<name>A0A7G1KJ03_9NOCA</name>
<evidence type="ECO:0000313" key="3">
    <source>
        <dbReference type="Proteomes" id="UP000516173"/>
    </source>
</evidence>
<protein>
    <submittedName>
        <fullName evidence="2">Uncharacterized protein</fullName>
    </submittedName>
</protein>
<dbReference type="AlphaFoldDB" id="A0A7G1KJ03"/>
<feature type="transmembrane region" description="Helical" evidence="1">
    <location>
        <begin position="6"/>
        <end position="25"/>
    </location>
</feature>
<gene>
    <name evidence="2" type="ORF">NWFMUON74_29990</name>
</gene>
<evidence type="ECO:0000256" key="1">
    <source>
        <dbReference type="SAM" id="Phobius"/>
    </source>
</evidence>
<dbReference type="KEGG" id="nwl:NWFMUON74_29990"/>
<keyword evidence="1" id="KW-0472">Membrane</keyword>
<accession>A0A7G1KJ03</accession>
<keyword evidence="3" id="KW-1185">Reference proteome</keyword>
<proteinExistence type="predicted"/>
<sequence length="113" mass="11573">MPVLPARIIAVPVSLWLLVALAFDADYRADNIFALPDAAFSLVLLISAALPARLAVPGLTAGFFFGSGVVTVAAVDRFARAEPAQAILDLVVAAIYLGVAAGLVTRAPARASA</sequence>
<dbReference type="EMBL" id="AP023396">
    <property type="protein sequence ID" value="BCK55227.1"/>
    <property type="molecule type" value="Genomic_DNA"/>
</dbReference>
<keyword evidence="1" id="KW-0812">Transmembrane</keyword>